<dbReference type="Proteomes" id="UP001172386">
    <property type="component" value="Unassembled WGS sequence"/>
</dbReference>
<organism evidence="1 2">
    <name type="scientific">Neophaeococcomyces mojaviensis</name>
    <dbReference type="NCBI Taxonomy" id="3383035"/>
    <lineage>
        <taxon>Eukaryota</taxon>
        <taxon>Fungi</taxon>
        <taxon>Dikarya</taxon>
        <taxon>Ascomycota</taxon>
        <taxon>Pezizomycotina</taxon>
        <taxon>Eurotiomycetes</taxon>
        <taxon>Chaetothyriomycetidae</taxon>
        <taxon>Chaetothyriales</taxon>
        <taxon>Chaetothyriales incertae sedis</taxon>
        <taxon>Neophaeococcomyces</taxon>
    </lineage>
</organism>
<keyword evidence="2" id="KW-1185">Reference proteome</keyword>
<sequence length="437" mass="48120">MRKPSYQAAASRLQQRTSRAYHGTPSLRKTQPPPSLTSSIKPLYIDSSPTTPLQLTAATNFFASHLPTKSWTATEWRQQPHSESTFLAPEIVFLGRSNSGKSSLLNALLNDKNLCRVGPKPGKTIVMHAWSLAPIPPKTIGAKKRFQGDLDPKLTVLDMPGYGHGSHADWGKDIVKYLTRRRQLRRAFVLVNPVHGLKKSDLQTLELLRSNGISHQLIACKCDEAKASQLPSLLQNIGRTVERHFDKKDGGITLMTLNDILAVGYLGDGKLNARVMKGKMAGVDDVRWAIIRATGLEEYAMALVGGVKIQEQTEVPQSLQRHVSQFMPAPVIPEPTVPMEALHIPIQIQQDPPYEMLEPEPTNTSPTPETKQAPSTNNSGIGIGIGIDEFMAMTDSLSKPKAARPSTPRRHESSSRAGAGRREQLRHRRQATNMTGV</sequence>
<gene>
    <name evidence="1" type="ORF">H2198_001031</name>
</gene>
<protein>
    <submittedName>
        <fullName evidence="1">Uncharacterized protein</fullName>
    </submittedName>
</protein>
<proteinExistence type="predicted"/>
<accession>A0ACC3AIR7</accession>
<evidence type="ECO:0000313" key="2">
    <source>
        <dbReference type="Proteomes" id="UP001172386"/>
    </source>
</evidence>
<evidence type="ECO:0000313" key="1">
    <source>
        <dbReference type="EMBL" id="KAJ9663039.1"/>
    </source>
</evidence>
<reference evidence="1" key="1">
    <citation type="submission" date="2022-10" db="EMBL/GenBank/DDBJ databases">
        <title>Culturing micro-colonial fungi from biological soil crusts in the Mojave desert and describing Neophaeococcomyces mojavensis, and introducing the new genera and species Taxawa tesnikishii.</title>
        <authorList>
            <person name="Kurbessoian T."/>
            <person name="Stajich J.E."/>
        </authorList>
    </citation>
    <scope>NUCLEOTIDE SEQUENCE</scope>
    <source>
        <strain evidence="1">JES_112</strain>
    </source>
</reference>
<dbReference type="EMBL" id="JAPDRQ010000011">
    <property type="protein sequence ID" value="KAJ9663039.1"/>
    <property type="molecule type" value="Genomic_DNA"/>
</dbReference>
<comment type="caution">
    <text evidence="1">The sequence shown here is derived from an EMBL/GenBank/DDBJ whole genome shotgun (WGS) entry which is preliminary data.</text>
</comment>
<name>A0ACC3AIR7_9EURO</name>